<feature type="compositionally biased region" description="Low complexity" evidence="4">
    <location>
        <begin position="222"/>
        <end position="235"/>
    </location>
</feature>
<evidence type="ECO:0000313" key="7">
    <source>
        <dbReference type="Proteomes" id="UP001153069"/>
    </source>
</evidence>
<gene>
    <name evidence="6" type="ORF">SEMRO_962_G225210.1</name>
</gene>
<dbReference type="Proteomes" id="UP001153069">
    <property type="component" value="Unassembled WGS sequence"/>
</dbReference>
<organism evidence="6 7">
    <name type="scientific">Seminavis robusta</name>
    <dbReference type="NCBI Taxonomy" id="568900"/>
    <lineage>
        <taxon>Eukaryota</taxon>
        <taxon>Sar</taxon>
        <taxon>Stramenopiles</taxon>
        <taxon>Ochrophyta</taxon>
        <taxon>Bacillariophyta</taxon>
        <taxon>Bacillariophyceae</taxon>
        <taxon>Bacillariophycidae</taxon>
        <taxon>Naviculales</taxon>
        <taxon>Naviculaceae</taxon>
        <taxon>Seminavis</taxon>
    </lineage>
</organism>
<dbReference type="PANTHER" id="PTHR35023:SF1">
    <property type="entry name" value="MG-PROTOPORPHYRIN IX CHELATASE"/>
    <property type="match status" value="1"/>
</dbReference>
<dbReference type="GO" id="GO:0016851">
    <property type="term" value="F:magnesium chelatase activity"/>
    <property type="evidence" value="ECO:0007669"/>
    <property type="project" value="UniProtKB-EC"/>
</dbReference>
<comment type="similarity">
    <text evidence="1">Belongs to the Mg-chelatase subunits D/I family.</text>
</comment>
<accession>A0A9N8EGE7</accession>
<sequence length="532" mass="59191">MGVNTIQREGITLKHDAKFMLIGTMNPEEGDLRPQLLDRFGLMVDVQAPRDPRQRCEVVRQRITFERDPALFQQAWQQSSTLLTQQVVAAQERLTKVILKDELLLLISTICTEMHVDSLRADITLYKTATALAAWEGRLQVAPADIKQAAQWVLPHRKRKKPFESPQSKQQTEEMLEELINNHNNNDNSPPDKNNMDQQEQEQQQPQPQEQNDNREGTGYGSSESAPSSSSNNQDKNTDNDNDDRNGEGNQMETFKASKPEQIKRIKLAKKQQGQPGTGRRNTVTNSQQNKQGHYVRSVPTDKPQDIALDATLRAAAVNGLDPDTGATIIKPENWRRKVRHATTDTLILFVVDASGSMSARQRMETVKGAVLALLTDAYQQRDSVGVIAFRGLKAEVLLEPTRSVELAEQQLKRLPTGGRTPLAHALVVAHEAVHRLGRHQTEQQPMLLIVLSDGKANVPLPDTSGDAWAQTEQAAAQLADLAIPTLFLDTETGMVRVGRGKELAQRLNADYLLLDDLSADGLVHTIREVVG</sequence>
<dbReference type="Pfam" id="PF17863">
    <property type="entry name" value="AAA_lid_2"/>
    <property type="match status" value="1"/>
</dbReference>
<feature type="compositionally biased region" description="Polar residues" evidence="4">
    <location>
        <begin position="272"/>
        <end position="292"/>
    </location>
</feature>
<dbReference type="InterPro" id="IPR027417">
    <property type="entry name" value="P-loop_NTPase"/>
</dbReference>
<feature type="domain" description="VWFA" evidence="5">
    <location>
        <begin position="347"/>
        <end position="530"/>
    </location>
</feature>
<dbReference type="InterPro" id="IPR041628">
    <property type="entry name" value="ChlI/MoxR_AAA_lid"/>
</dbReference>
<dbReference type="EMBL" id="CAICTM010000960">
    <property type="protein sequence ID" value="CAB9518776.1"/>
    <property type="molecule type" value="Genomic_DNA"/>
</dbReference>
<dbReference type="Gene3D" id="3.40.50.300">
    <property type="entry name" value="P-loop containing nucleotide triphosphate hydrolases"/>
    <property type="match status" value="1"/>
</dbReference>
<dbReference type="Pfam" id="PF13519">
    <property type="entry name" value="VWA_2"/>
    <property type="match status" value="1"/>
</dbReference>
<feature type="region of interest" description="Disordered" evidence="4">
    <location>
        <begin position="181"/>
        <end position="302"/>
    </location>
</feature>
<dbReference type="SUPFAM" id="SSF53300">
    <property type="entry name" value="vWA-like"/>
    <property type="match status" value="1"/>
</dbReference>
<name>A0A9N8EGE7_9STRA</name>
<dbReference type="AlphaFoldDB" id="A0A9N8EGE7"/>
<reference evidence="6" key="1">
    <citation type="submission" date="2020-06" db="EMBL/GenBank/DDBJ databases">
        <authorList>
            <consortium name="Plant Systems Biology data submission"/>
        </authorList>
    </citation>
    <scope>NUCLEOTIDE SEQUENCE</scope>
    <source>
        <strain evidence="6">D6</strain>
    </source>
</reference>
<proteinExistence type="inferred from homology"/>
<evidence type="ECO:0000256" key="4">
    <source>
        <dbReference type="SAM" id="MobiDB-lite"/>
    </source>
</evidence>
<dbReference type="InterPro" id="IPR041702">
    <property type="entry name" value="BchD/ChlD_VWA"/>
</dbReference>
<comment type="pathway">
    <text evidence="3">Porphyrin-containing compound metabolism.</text>
</comment>
<protein>
    <recommendedName>
        <fullName evidence="2">magnesium chelatase</fullName>
        <ecNumber evidence="2">6.6.1.1</ecNumber>
    </recommendedName>
</protein>
<feature type="compositionally biased region" description="Basic and acidic residues" evidence="4">
    <location>
        <begin position="236"/>
        <end position="247"/>
    </location>
</feature>
<dbReference type="EC" id="6.6.1.1" evidence="2"/>
<dbReference type="CDD" id="cd01451">
    <property type="entry name" value="vWA_Magnesium_chelatase"/>
    <property type="match status" value="1"/>
</dbReference>
<comment type="caution">
    <text evidence="6">The sequence shown here is derived from an EMBL/GenBank/DDBJ whole genome shotgun (WGS) entry which is preliminary data.</text>
</comment>
<dbReference type="OrthoDB" id="34999at2759"/>
<dbReference type="PROSITE" id="PS50234">
    <property type="entry name" value="VWFA"/>
    <property type="match status" value="1"/>
</dbReference>
<dbReference type="PANTHER" id="PTHR35023">
    <property type="entry name" value="CHELATASE-RELATED"/>
    <property type="match status" value="1"/>
</dbReference>
<keyword evidence="7" id="KW-1185">Reference proteome</keyword>
<dbReference type="InterPro" id="IPR002035">
    <property type="entry name" value="VWF_A"/>
</dbReference>
<evidence type="ECO:0000259" key="5">
    <source>
        <dbReference type="PROSITE" id="PS50234"/>
    </source>
</evidence>
<evidence type="ECO:0000256" key="2">
    <source>
        <dbReference type="ARBA" id="ARBA00012825"/>
    </source>
</evidence>
<dbReference type="Gene3D" id="1.10.8.80">
    <property type="entry name" value="Magnesium chelatase subunit I, C-Terminal domain"/>
    <property type="match status" value="1"/>
</dbReference>
<dbReference type="InterPro" id="IPR052989">
    <property type="entry name" value="Mg-chelatase_DI-like"/>
</dbReference>
<evidence type="ECO:0000256" key="3">
    <source>
        <dbReference type="ARBA" id="ARBA00023444"/>
    </source>
</evidence>
<evidence type="ECO:0000256" key="1">
    <source>
        <dbReference type="ARBA" id="ARBA00005799"/>
    </source>
</evidence>
<feature type="compositionally biased region" description="Low complexity" evidence="4">
    <location>
        <begin position="181"/>
        <end position="193"/>
    </location>
</feature>
<dbReference type="InterPro" id="IPR036465">
    <property type="entry name" value="vWFA_dom_sf"/>
</dbReference>
<evidence type="ECO:0000313" key="6">
    <source>
        <dbReference type="EMBL" id="CAB9518776.1"/>
    </source>
</evidence>
<dbReference type="SMART" id="SM00327">
    <property type="entry name" value="VWA"/>
    <property type="match status" value="1"/>
</dbReference>
<feature type="compositionally biased region" description="Low complexity" evidence="4">
    <location>
        <begin position="201"/>
        <end position="211"/>
    </location>
</feature>
<dbReference type="Gene3D" id="3.40.50.410">
    <property type="entry name" value="von Willebrand factor, type A domain"/>
    <property type="match status" value="1"/>
</dbReference>
<dbReference type="SUPFAM" id="SSF52540">
    <property type="entry name" value="P-loop containing nucleoside triphosphate hydrolases"/>
    <property type="match status" value="1"/>
</dbReference>